<dbReference type="AlphaFoldDB" id="A0A5C3KZS8"/>
<sequence>MTYSNATTELVRRLTLHLISSIALCLTGFSYHCRTVDSIIYPGDDDEDGGTVEI</sequence>
<evidence type="ECO:0000313" key="2">
    <source>
        <dbReference type="Proteomes" id="UP000307440"/>
    </source>
</evidence>
<name>A0A5C3KZS8_COPMA</name>
<accession>A0A5C3KZS8</accession>
<gene>
    <name evidence="1" type="ORF">FA15DRAFT_668137</name>
</gene>
<proteinExistence type="predicted"/>
<dbReference type="EMBL" id="ML210182">
    <property type="protein sequence ID" value="TFK25807.1"/>
    <property type="molecule type" value="Genomic_DNA"/>
</dbReference>
<organism evidence="1 2">
    <name type="scientific">Coprinopsis marcescibilis</name>
    <name type="common">Agaric fungus</name>
    <name type="synonym">Psathyrella marcescibilis</name>
    <dbReference type="NCBI Taxonomy" id="230819"/>
    <lineage>
        <taxon>Eukaryota</taxon>
        <taxon>Fungi</taxon>
        <taxon>Dikarya</taxon>
        <taxon>Basidiomycota</taxon>
        <taxon>Agaricomycotina</taxon>
        <taxon>Agaricomycetes</taxon>
        <taxon>Agaricomycetidae</taxon>
        <taxon>Agaricales</taxon>
        <taxon>Agaricineae</taxon>
        <taxon>Psathyrellaceae</taxon>
        <taxon>Coprinopsis</taxon>
    </lineage>
</organism>
<evidence type="ECO:0000313" key="1">
    <source>
        <dbReference type="EMBL" id="TFK25807.1"/>
    </source>
</evidence>
<reference evidence="1 2" key="1">
    <citation type="journal article" date="2019" name="Nat. Ecol. Evol.">
        <title>Megaphylogeny resolves global patterns of mushroom evolution.</title>
        <authorList>
            <person name="Varga T."/>
            <person name="Krizsan K."/>
            <person name="Foldi C."/>
            <person name="Dima B."/>
            <person name="Sanchez-Garcia M."/>
            <person name="Sanchez-Ramirez S."/>
            <person name="Szollosi G.J."/>
            <person name="Szarkandi J.G."/>
            <person name="Papp V."/>
            <person name="Albert L."/>
            <person name="Andreopoulos W."/>
            <person name="Angelini C."/>
            <person name="Antonin V."/>
            <person name="Barry K.W."/>
            <person name="Bougher N.L."/>
            <person name="Buchanan P."/>
            <person name="Buyck B."/>
            <person name="Bense V."/>
            <person name="Catcheside P."/>
            <person name="Chovatia M."/>
            <person name="Cooper J."/>
            <person name="Damon W."/>
            <person name="Desjardin D."/>
            <person name="Finy P."/>
            <person name="Geml J."/>
            <person name="Haridas S."/>
            <person name="Hughes K."/>
            <person name="Justo A."/>
            <person name="Karasinski D."/>
            <person name="Kautmanova I."/>
            <person name="Kiss B."/>
            <person name="Kocsube S."/>
            <person name="Kotiranta H."/>
            <person name="LaButti K.M."/>
            <person name="Lechner B.E."/>
            <person name="Liimatainen K."/>
            <person name="Lipzen A."/>
            <person name="Lukacs Z."/>
            <person name="Mihaltcheva S."/>
            <person name="Morgado L.N."/>
            <person name="Niskanen T."/>
            <person name="Noordeloos M.E."/>
            <person name="Ohm R.A."/>
            <person name="Ortiz-Santana B."/>
            <person name="Ovrebo C."/>
            <person name="Racz N."/>
            <person name="Riley R."/>
            <person name="Savchenko A."/>
            <person name="Shiryaev A."/>
            <person name="Soop K."/>
            <person name="Spirin V."/>
            <person name="Szebenyi C."/>
            <person name="Tomsovsky M."/>
            <person name="Tulloss R.E."/>
            <person name="Uehling J."/>
            <person name="Grigoriev I.V."/>
            <person name="Vagvolgyi C."/>
            <person name="Papp T."/>
            <person name="Martin F.M."/>
            <person name="Miettinen O."/>
            <person name="Hibbett D.S."/>
            <person name="Nagy L.G."/>
        </authorList>
    </citation>
    <scope>NUCLEOTIDE SEQUENCE [LARGE SCALE GENOMIC DNA]</scope>
    <source>
        <strain evidence="1 2">CBS 121175</strain>
    </source>
</reference>
<dbReference type="Proteomes" id="UP000307440">
    <property type="component" value="Unassembled WGS sequence"/>
</dbReference>
<keyword evidence="2" id="KW-1185">Reference proteome</keyword>
<protein>
    <submittedName>
        <fullName evidence="1">Uncharacterized protein</fullName>
    </submittedName>
</protein>
<feature type="non-terminal residue" evidence="1">
    <location>
        <position position="54"/>
    </location>
</feature>